<evidence type="ECO:0000256" key="2">
    <source>
        <dbReference type="ARBA" id="ARBA00007884"/>
    </source>
</evidence>
<evidence type="ECO:0000259" key="5">
    <source>
        <dbReference type="Pfam" id="PF08547"/>
    </source>
</evidence>
<gene>
    <name evidence="6" type="ORF">THASP1DRAFT_17122</name>
</gene>
<keyword evidence="4" id="KW-0143">Chaperone</keyword>
<sequence length="215" mass="24707">MDAFERPVERVLQRLNTKEALSNWAVGCDKDIGGYSSASLDLTPEGTAKFHGTLSMRLPRQRKHIVRSGYAAMRCKGARPTLFGDVFWDTTPFRFLLLRVRGDHRRYMVNLQTDGVIETDLFQHRLFLRRPGEWEDVLIAFRDFTQTNNGLILPDQMQMLRERVRTVGVSLADGQEGSFQLEIDHIKMINTEDTDGDVDVHPALNQPRDPFVHHT</sequence>
<feature type="domain" description="NADH:ubiquinone oxidoreductase intermediate-associated protein 30" evidence="5">
    <location>
        <begin position="16"/>
        <end position="183"/>
    </location>
</feature>
<dbReference type="OrthoDB" id="42561at2759"/>
<evidence type="ECO:0000256" key="4">
    <source>
        <dbReference type="ARBA" id="ARBA00023186"/>
    </source>
</evidence>
<keyword evidence="3" id="KW-0496">Mitochondrion</keyword>
<dbReference type="InterPro" id="IPR013857">
    <property type="entry name" value="NADH-UbQ_OxRdtase-assoc_prot30"/>
</dbReference>
<keyword evidence="7" id="KW-1185">Reference proteome</keyword>
<dbReference type="SUPFAM" id="SSF49785">
    <property type="entry name" value="Galactose-binding domain-like"/>
    <property type="match status" value="1"/>
</dbReference>
<evidence type="ECO:0000256" key="3">
    <source>
        <dbReference type="ARBA" id="ARBA00023128"/>
    </source>
</evidence>
<evidence type="ECO:0000313" key="6">
    <source>
        <dbReference type="EMBL" id="RKP07404.1"/>
    </source>
</evidence>
<comment type="subcellular location">
    <subcellularLocation>
        <location evidence="1">Mitochondrion</location>
    </subcellularLocation>
</comment>
<protein>
    <submittedName>
        <fullName evidence="6">Complex I intermediate-associated protein 30-domain-containing protein</fullName>
    </submittedName>
</protein>
<dbReference type="GO" id="GO:0010257">
    <property type="term" value="P:NADH dehydrogenase complex assembly"/>
    <property type="evidence" value="ECO:0007669"/>
    <property type="project" value="TreeGrafter"/>
</dbReference>
<evidence type="ECO:0000256" key="1">
    <source>
        <dbReference type="ARBA" id="ARBA00004173"/>
    </source>
</evidence>
<dbReference type="GO" id="GO:0005739">
    <property type="term" value="C:mitochondrion"/>
    <property type="evidence" value="ECO:0007669"/>
    <property type="project" value="UniProtKB-SubCell"/>
</dbReference>
<organism evidence="6 7">
    <name type="scientific">Thamnocephalis sphaerospora</name>
    <dbReference type="NCBI Taxonomy" id="78915"/>
    <lineage>
        <taxon>Eukaryota</taxon>
        <taxon>Fungi</taxon>
        <taxon>Fungi incertae sedis</taxon>
        <taxon>Zoopagomycota</taxon>
        <taxon>Zoopagomycotina</taxon>
        <taxon>Zoopagomycetes</taxon>
        <taxon>Zoopagales</taxon>
        <taxon>Sigmoideomycetaceae</taxon>
        <taxon>Thamnocephalis</taxon>
    </lineage>
</organism>
<accession>A0A4P9XN93</accession>
<name>A0A4P9XN93_9FUNG</name>
<dbReference type="InterPro" id="IPR008979">
    <property type="entry name" value="Galactose-bd-like_sf"/>
</dbReference>
<evidence type="ECO:0000313" key="7">
    <source>
        <dbReference type="Proteomes" id="UP000271241"/>
    </source>
</evidence>
<dbReference type="Pfam" id="PF08547">
    <property type="entry name" value="CIA30"/>
    <property type="match status" value="1"/>
</dbReference>
<comment type="similarity">
    <text evidence="2">Belongs to the CIA30 family.</text>
</comment>
<dbReference type="AlphaFoldDB" id="A0A4P9XN93"/>
<dbReference type="GO" id="GO:0051082">
    <property type="term" value="F:unfolded protein binding"/>
    <property type="evidence" value="ECO:0007669"/>
    <property type="project" value="TreeGrafter"/>
</dbReference>
<dbReference type="EMBL" id="KZ992725">
    <property type="protein sequence ID" value="RKP07404.1"/>
    <property type="molecule type" value="Genomic_DNA"/>
</dbReference>
<proteinExistence type="inferred from homology"/>
<dbReference type="Proteomes" id="UP000271241">
    <property type="component" value="Unassembled WGS sequence"/>
</dbReference>
<reference evidence="7" key="1">
    <citation type="journal article" date="2018" name="Nat. Microbiol.">
        <title>Leveraging single-cell genomics to expand the fungal tree of life.</title>
        <authorList>
            <person name="Ahrendt S.R."/>
            <person name="Quandt C.A."/>
            <person name="Ciobanu D."/>
            <person name="Clum A."/>
            <person name="Salamov A."/>
            <person name="Andreopoulos B."/>
            <person name="Cheng J.F."/>
            <person name="Woyke T."/>
            <person name="Pelin A."/>
            <person name="Henrissat B."/>
            <person name="Reynolds N.K."/>
            <person name="Benny G.L."/>
            <person name="Smith M.E."/>
            <person name="James T.Y."/>
            <person name="Grigoriev I.V."/>
        </authorList>
    </citation>
    <scope>NUCLEOTIDE SEQUENCE [LARGE SCALE GENOMIC DNA]</scope>
    <source>
        <strain evidence="7">RSA 1356</strain>
    </source>
</reference>
<dbReference type="GO" id="GO:0006120">
    <property type="term" value="P:mitochondrial electron transport, NADH to ubiquinone"/>
    <property type="evidence" value="ECO:0007669"/>
    <property type="project" value="TreeGrafter"/>
</dbReference>
<dbReference type="PANTHER" id="PTHR13194:SF18">
    <property type="entry name" value="COMPLEX I INTERMEDIATE-ASSOCIATED PROTEIN 30, MITOCHONDRIAL"/>
    <property type="match status" value="1"/>
</dbReference>
<dbReference type="PANTHER" id="PTHR13194">
    <property type="entry name" value="COMPLEX I INTERMEDIATE-ASSOCIATED PROTEIN 30"/>
    <property type="match status" value="1"/>
</dbReference>
<dbReference type="STRING" id="78915.A0A4P9XN93"/>
<dbReference type="InterPro" id="IPR039131">
    <property type="entry name" value="NDUFAF1"/>
</dbReference>